<dbReference type="GeneID" id="95447525"/>
<keyword evidence="2" id="KW-1185">Reference proteome</keyword>
<dbReference type="AlphaFoldDB" id="A0A4Z1DB92"/>
<dbReference type="RefSeq" id="WP_135784879.1">
    <property type="nucleotide sequence ID" value="NZ_SRRT01000002.1"/>
</dbReference>
<comment type="caution">
    <text evidence="1">The sequence shown here is derived from an EMBL/GenBank/DDBJ whole genome shotgun (WGS) entry which is preliminary data.</text>
</comment>
<reference evidence="1 2" key="1">
    <citation type="submission" date="2019-04" db="EMBL/GenBank/DDBJ databases">
        <title>Streptomyces sp. nov. Bv016 isolated from bark of Buahinia variegata.</title>
        <authorList>
            <person name="Kanchanasin P."/>
            <person name="Tanasupawat S."/>
            <person name="Yuki M."/>
            <person name="Kudo T."/>
        </authorList>
    </citation>
    <scope>NUCLEOTIDE SEQUENCE [LARGE SCALE GENOMIC DNA]</scope>
    <source>
        <strain evidence="1 2">Bv016</strain>
    </source>
</reference>
<name>A0A4Z1DB92_9ACTN</name>
<organism evidence="1 2">
    <name type="scientific">Streptomyces bauhiniae</name>
    <dbReference type="NCBI Taxonomy" id="2340725"/>
    <lineage>
        <taxon>Bacteria</taxon>
        <taxon>Bacillati</taxon>
        <taxon>Actinomycetota</taxon>
        <taxon>Actinomycetes</taxon>
        <taxon>Kitasatosporales</taxon>
        <taxon>Streptomycetaceae</taxon>
        <taxon>Streptomyces</taxon>
    </lineage>
</organism>
<evidence type="ECO:0000313" key="1">
    <source>
        <dbReference type="EMBL" id="TGN79542.1"/>
    </source>
</evidence>
<protein>
    <submittedName>
        <fullName evidence="1">Uncharacterized protein</fullName>
    </submittedName>
</protein>
<evidence type="ECO:0000313" key="2">
    <source>
        <dbReference type="Proteomes" id="UP000298159"/>
    </source>
</evidence>
<dbReference type="Proteomes" id="UP000298159">
    <property type="component" value="Unassembled WGS sequence"/>
</dbReference>
<sequence>MTVTRVLLSGPPGTPVAAEILDTESGEVRTAVVVAGRPFETELPPGTYLVRLTPPALDRTSAAVTVPADSPTAATVQFTLHDPRTTPVKSHAVRVKQASDASPLRRLLRRGAERQPPLPPDEALRKAREITGTGVFVCDADGTWLKPMGVADQYTVSRPADGDDTAAYLCVTRGQDRPARFVALPANCVGRVIGPVRSDDVEAETEVRPADPDARALLDYRAQGRLGAAAVITDHVEHAVGTRIRAGRGDPAAGCAVAYHLMDHPDRDRAPRWIRLLAEAFPSSADVSLLVAWSRLERAEEPVTRETRDRLIGAATDAPLGLPVYLAGLRLLRTVLERLDRRDRACGEWDPRLASATRTVNAYLIAADPASPLVSYTGTGLRTPLAAEDCVAVGADRSSAPDASPLARTFAKALDRLGTVTAGLQQTVSLPLLSLTWSALPDGSGQVLSVDSRSEAAGSDLGALPLVLVGADGWRMEVARLSDAGTATFSLPAAATARLVTPEPAESEDAVVVPPPLLVHTAASGPQRDHRVLTELLEFVLEPAPGLDRWRLTARRRGPGPDAGWALVGQRSADDGPYHLFALPLAGGNGPGTESTVLLGKGSEPLDWYVVPEPAGDLPPSGRAAILSRTLARAADQWTRTAIQAALSALAEES</sequence>
<accession>A0A4Z1DB92</accession>
<gene>
    <name evidence="1" type="ORF">E5083_07960</name>
</gene>
<dbReference type="EMBL" id="SRRT01000002">
    <property type="protein sequence ID" value="TGN79542.1"/>
    <property type="molecule type" value="Genomic_DNA"/>
</dbReference>
<proteinExistence type="predicted"/>